<dbReference type="EMBL" id="JAHQIW010006366">
    <property type="protein sequence ID" value="KAJ1368952.1"/>
    <property type="molecule type" value="Genomic_DNA"/>
</dbReference>
<proteinExistence type="inferred from homology"/>
<keyword evidence="4" id="KW-0479">Metal-binding</keyword>
<dbReference type="GO" id="GO:0009117">
    <property type="term" value="P:nucleotide metabolic process"/>
    <property type="evidence" value="ECO:0007669"/>
    <property type="project" value="UniProtKB-KW"/>
</dbReference>
<dbReference type="GO" id="GO:0000287">
    <property type="term" value="F:magnesium ion binding"/>
    <property type="evidence" value="ECO:0007669"/>
    <property type="project" value="InterPro"/>
</dbReference>
<evidence type="ECO:0000313" key="11">
    <source>
        <dbReference type="Proteomes" id="UP001196413"/>
    </source>
</evidence>
<dbReference type="SFLD" id="SFLDG01128">
    <property type="entry name" value="C1.4:_5'-Nucleotidase_Like"/>
    <property type="match status" value="1"/>
</dbReference>
<keyword evidence="6 9" id="KW-0378">Hydrolase</keyword>
<keyword evidence="11" id="KW-1185">Reference proteome</keyword>
<reference evidence="10" key="1">
    <citation type="submission" date="2021-06" db="EMBL/GenBank/DDBJ databases">
        <title>Parelaphostrongylus tenuis whole genome reference sequence.</title>
        <authorList>
            <person name="Garwood T.J."/>
            <person name="Larsen P.A."/>
            <person name="Fountain-Jones N.M."/>
            <person name="Garbe J.R."/>
            <person name="Macchietto M.G."/>
            <person name="Kania S.A."/>
            <person name="Gerhold R.W."/>
            <person name="Richards J.E."/>
            <person name="Wolf T.M."/>
        </authorList>
    </citation>
    <scope>NUCLEOTIDE SEQUENCE</scope>
    <source>
        <strain evidence="10">MNPRO001-30</strain>
        <tissue evidence="10">Meninges</tissue>
    </source>
</reference>
<organism evidence="10 11">
    <name type="scientific">Parelaphostrongylus tenuis</name>
    <name type="common">Meningeal worm</name>
    <dbReference type="NCBI Taxonomy" id="148309"/>
    <lineage>
        <taxon>Eukaryota</taxon>
        <taxon>Metazoa</taxon>
        <taxon>Ecdysozoa</taxon>
        <taxon>Nematoda</taxon>
        <taxon>Chromadorea</taxon>
        <taxon>Rhabditida</taxon>
        <taxon>Rhabditina</taxon>
        <taxon>Rhabditomorpha</taxon>
        <taxon>Strongyloidea</taxon>
        <taxon>Metastrongylidae</taxon>
        <taxon>Parelaphostrongylus</taxon>
    </lineage>
</organism>
<name>A0AAD5R3M3_PARTN</name>
<keyword evidence="5 9" id="KW-0547">Nucleotide-binding</keyword>
<protein>
    <recommendedName>
        <fullName evidence="3 9">5'-nucleotidase</fullName>
        <ecNumber evidence="3 9">3.1.3.5</ecNumber>
    </recommendedName>
</protein>
<gene>
    <name evidence="10" type="ORF">KIN20_030318</name>
</gene>
<comment type="catalytic activity">
    <reaction evidence="1 9">
        <text>a ribonucleoside 5'-phosphate + H2O = a ribonucleoside + phosphate</text>
        <dbReference type="Rhea" id="RHEA:12484"/>
        <dbReference type="ChEBI" id="CHEBI:15377"/>
        <dbReference type="ChEBI" id="CHEBI:18254"/>
        <dbReference type="ChEBI" id="CHEBI:43474"/>
        <dbReference type="ChEBI" id="CHEBI:58043"/>
        <dbReference type="EC" id="3.1.3.5"/>
    </reaction>
</comment>
<evidence type="ECO:0000256" key="1">
    <source>
        <dbReference type="ARBA" id="ARBA00000815"/>
    </source>
</evidence>
<dbReference type="InterPro" id="IPR023214">
    <property type="entry name" value="HAD_sf"/>
</dbReference>
<evidence type="ECO:0000313" key="10">
    <source>
        <dbReference type="EMBL" id="KAJ1368952.1"/>
    </source>
</evidence>
<dbReference type="FunFam" id="1.10.150.340:FF:000001">
    <property type="entry name" value="Cytosolic 5-nucleotidase 3-like"/>
    <property type="match status" value="1"/>
</dbReference>
<dbReference type="PANTHER" id="PTHR13045:SF0">
    <property type="entry name" value="7-METHYLGUANOSINE PHOSPHATE-SPECIFIC 5'-NUCLEOTIDASE"/>
    <property type="match status" value="1"/>
</dbReference>
<dbReference type="SFLD" id="SFLDS00003">
    <property type="entry name" value="Haloacid_Dehalogenase"/>
    <property type="match status" value="1"/>
</dbReference>
<comment type="caution">
    <text evidence="10">The sequence shown here is derived from an EMBL/GenBank/DDBJ whole genome shotgun (WGS) entry which is preliminary data.</text>
</comment>
<keyword evidence="9" id="KW-0963">Cytoplasm</keyword>
<evidence type="ECO:0000256" key="4">
    <source>
        <dbReference type="ARBA" id="ARBA00022723"/>
    </source>
</evidence>
<evidence type="ECO:0000256" key="6">
    <source>
        <dbReference type="ARBA" id="ARBA00022801"/>
    </source>
</evidence>
<comment type="subcellular location">
    <subcellularLocation>
        <location evidence="9">Cytoplasm</location>
    </subcellularLocation>
</comment>
<dbReference type="EC" id="3.1.3.5" evidence="3 9"/>
<comment type="similarity">
    <text evidence="2 9">Belongs to the pyrimidine 5'-nucleotidase family.</text>
</comment>
<dbReference type="Pfam" id="PF05822">
    <property type="entry name" value="UMPH-1"/>
    <property type="match status" value="1"/>
</dbReference>
<dbReference type="Gene3D" id="1.10.150.340">
    <property type="entry name" value="Pyrimidine 5'-nucleotidase (UMPH-1), N-terminal domain"/>
    <property type="match status" value="1"/>
</dbReference>
<evidence type="ECO:0000256" key="9">
    <source>
        <dbReference type="RuleBase" id="RU361276"/>
    </source>
</evidence>
<keyword evidence="7" id="KW-0460">Magnesium</keyword>
<evidence type="ECO:0000256" key="7">
    <source>
        <dbReference type="ARBA" id="ARBA00022842"/>
    </source>
</evidence>
<sequence>MPAIVSFPDHMLLEENPRNLAEYDFDPILNHPQVLMRDRSVVEKKLRALIDDGKESLMVITDFDYTLSKFEDNREGRCWTTHGVFDNCVRQINPDLAKKFQLLKDKYLPIEFDPKLTMEQKVPHMEEWWNVSHRYIVSAGFHRTNNEGFVRRAKIVLRDHADHMMRRLHQLGVPLVVFSAGIGNIIEMFLKQTLGQIPTNIRLISNMMNFNEQDVVVSFSEPLIHTFCKNSSVIRKEAQFFHELNDRTNIILLGDSMGDIHMDVGVEKKALTLKIGFLNSDVSNLLDHYMDAYDMVLVQDQSMQIPNHILQAIADGFVKCPTYR</sequence>
<accession>A0AAD5R3M3</accession>
<dbReference type="GO" id="GO:0008253">
    <property type="term" value="F:5'-nucleotidase activity"/>
    <property type="evidence" value="ECO:0007669"/>
    <property type="project" value="UniProtKB-EC"/>
</dbReference>
<dbReference type="SUPFAM" id="SSF56784">
    <property type="entry name" value="HAD-like"/>
    <property type="match status" value="1"/>
</dbReference>
<dbReference type="InterPro" id="IPR036412">
    <property type="entry name" value="HAD-like_sf"/>
</dbReference>
<dbReference type="PANTHER" id="PTHR13045">
    <property type="entry name" value="5'-NUCLEOTIDASE"/>
    <property type="match status" value="1"/>
</dbReference>
<dbReference type="AlphaFoldDB" id="A0AAD5R3M3"/>
<evidence type="ECO:0000256" key="3">
    <source>
        <dbReference type="ARBA" id="ARBA00012643"/>
    </source>
</evidence>
<evidence type="ECO:0000256" key="8">
    <source>
        <dbReference type="ARBA" id="ARBA00023080"/>
    </source>
</evidence>
<keyword evidence="8 9" id="KW-0546">Nucleotide metabolism</keyword>
<evidence type="ECO:0000256" key="5">
    <source>
        <dbReference type="ARBA" id="ARBA00022741"/>
    </source>
</evidence>
<dbReference type="Proteomes" id="UP001196413">
    <property type="component" value="Unassembled WGS sequence"/>
</dbReference>
<dbReference type="GO" id="GO:0000166">
    <property type="term" value="F:nucleotide binding"/>
    <property type="evidence" value="ECO:0007669"/>
    <property type="project" value="UniProtKB-KW"/>
</dbReference>
<dbReference type="GO" id="GO:0005737">
    <property type="term" value="C:cytoplasm"/>
    <property type="evidence" value="ECO:0007669"/>
    <property type="project" value="UniProtKB-SubCell"/>
</dbReference>
<evidence type="ECO:0000256" key="2">
    <source>
        <dbReference type="ARBA" id="ARBA00008389"/>
    </source>
</evidence>
<dbReference type="InterPro" id="IPR006434">
    <property type="entry name" value="Pyrimidine_nucleotidase_eu"/>
</dbReference>
<dbReference type="Gene3D" id="3.40.50.1000">
    <property type="entry name" value="HAD superfamily/HAD-like"/>
    <property type="match status" value="1"/>
</dbReference>
<dbReference type="NCBIfam" id="TIGR01544">
    <property type="entry name" value="HAD-SF-IE"/>
    <property type="match status" value="1"/>
</dbReference>